<dbReference type="GO" id="GO:0005737">
    <property type="term" value="C:cytoplasm"/>
    <property type="evidence" value="ECO:0007669"/>
    <property type="project" value="UniProtKB-SubCell"/>
</dbReference>
<keyword evidence="9" id="KW-1185">Reference proteome</keyword>
<evidence type="ECO:0000259" key="7">
    <source>
        <dbReference type="Pfam" id="PF01702"/>
    </source>
</evidence>
<dbReference type="InterPro" id="IPR036511">
    <property type="entry name" value="TGT-like_sf"/>
</dbReference>
<evidence type="ECO:0000313" key="8">
    <source>
        <dbReference type="EMBL" id="KAK6347125.1"/>
    </source>
</evidence>
<evidence type="ECO:0000256" key="4">
    <source>
        <dbReference type="ARBA" id="ARBA00022833"/>
    </source>
</evidence>
<gene>
    <name evidence="8" type="ORF">TWF696_007204</name>
</gene>
<keyword evidence="3 5" id="KW-0479">Metal-binding</keyword>
<comment type="caution">
    <text evidence="8">The sequence shown here is derived from an EMBL/GenBank/DDBJ whole genome shotgun (WGS) entry which is preliminary data.</text>
</comment>
<comment type="subcellular location">
    <subcellularLocation>
        <location evidence="5">Cytoplasm</location>
    </subcellularLocation>
</comment>
<accession>A0AAV9UUI5</accession>
<name>A0AAV9UUI5_9PEZI</name>
<organism evidence="8 9">
    <name type="scientific">Orbilia brochopaga</name>
    <dbReference type="NCBI Taxonomy" id="3140254"/>
    <lineage>
        <taxon>Eukaryota</taxon>
        <taxon>Fungi</taxon>
        <taxon>Dikarya</taxon>
        <taxon>Ascomycota</taxon>
        <taxon>Pezizomycotina</taxon>
        <taxon>Orbiliomycetes</taxon>
        <taxon>Orbiliales</taxon>
        <taxon>Orbiliaceae</taxon>
        <taxon>Orbilia</taxon>
    </lineage>
</organism>
<protein>
    <recommendedName>
        <fullName evidence="5">Queuine tRNA-ribosyltransferase accessory subunit 2</fullName>
    </recommendedName>
    <alternativeName>
        <fullName evidence="5">Queuine tRNA-ribosyltransferase domain-containing protein 1</fullName>
    </alternativeName>
</protein>
<sequence>MNTFRVLKAAVTDVATTQSGARIGVLQLSKGFTLHTPNFIAPTSRGVVPHLSPDNLDRNTGVVGVYVALEDFIEKAPQRVPPLYTWPGTLRDFISLPADNFLILAPRRSPAIVCPKPNSDANISILTSVGFRDLPVKDYVSAAVKLRPDIVISVADIPNMEKPGKTRVPKIPVRTERWLDELIGRTNAGTSSKEAGTDAAAEHRPAVFAPALSLEHVKQRLYIDYLVDNVDKLCGLVFTEADHLLDLPDELQQLAKYHTDVTSGPHEILELIDRGVDMFNANFTGLATDAGIALHFTFGDGSNEGGVPLEPTDLATDMWNEKFATDLSPLEDGCVCYACRKHHKAYIQHCLAAKEMTAWVLLQIHNLNVMDRFFEAVRKSIDQGRWETDKETFAQRYKRELPEKTGKGPRLRGYQYKSAGGDKKLNDPAYRSLDVDAPEEEEGVPEADAAGLQKSGFAQVASDW</sequence>
<feature type="domain" description="tRNA-guanine(15) transglycosylase-like" evidence="7">
    <location>
        <begin position="20"/>
        <end position="398"/>
    </location>
</feature>
<reference evidence="8 9" key="1">
    <citation type="submission" date="2019-10" db="EMBL/GenBank/DDBJ databases">
        <authorList>
            <person name="Palmer J.M."/>
        </authorList>
    </citation>
    <scope>NUCLEOTIDE SEQUENCE [LARGE SCALE GENOMIC DNA]</scope>
    <source>
        <strain evidence="8 9">TWF696</strain>
    </source>
</reference>
<comment type="similarity">
    <text evidence="5">Belongs to the queuine tRNA-ribosyltransferase family. QTRT2 subfamily.</text>
</comment>
<dbReference type="SUPFAM" id="SSF51713">
    <property type="entry name" value="tRNA-guanine transglycosylase"/>
    <property type="match status" value="1"/>
</dbReference>
<dbReference type="Proteomes" id="UP001375240">
    <property type="component" value="Unassembled WGS sequence"/>
</dbReference>
<keyword evidence="4 5" id="KW-0862">Zinc</keyword>
<dbReference type="PANTHER" id="PTHR46064:SF1">
    <property type="entry name" value="QUEUINE TRNA-RIBOSYLTRANSFERASE ACCESSORY SUBUNIT 2"/>
    <property type="match status" value="1"/>
</dbReference>
<proteinExistence type="inferred from homology"/>
<evidence type="ECO:0000256" key="2">
    <source>
        <dbReference type="ARBA" id="ARBA00022694"/>
    </source>
</evidence>
<keyword evidence="1 5" id="KW-0963">Cytoplasm</keyword>
<dbReference type="InterPro" id="IPR002616">
    <property type="entry name" value="tRNA_ribo_trans-like"/>
</dbReference>
<evidence type="ECO:0000256" key="1">
    <source>
        <dbReference type="ARBA" id="ARBA00022490"/>
    </source>
</evidence>
<comment type="cofactor">
    <cofactor evidence="5">
        <name>Zn(2+)</name>
        <dbReference type="ChEBI" id="CHEBI:29105"/>
    </cofactor>
    <text evidence="5">Binds 1 zinc ion per subunit.</text>
</comment>
<dbReference type="PANTHER" id="PTHR46064">
    <property type="entry name" value="QUEUINE TRNA-RIBOSYLTRANSFERASE ACCESSORY SUBUNIT 2"/>
    <property type="match status" value="1"/>
</dbReference>
<keyword evidence="2 5" id="KW-0819">tRNA processing</keyword>
<dbReference type="EMBL" id="JAVHNQ010000005">
    <property type="protein sequence ID" value="KAK6347125.1"/>
    <property type="molecule type" value="Genomic_DNA"/>
</dbReference>
<evidence type="ECO:0000313" key="9">
    <source>
        <dbReference type="Proteomes" id="UP001375240"/>
    </source>
</evidence>
<feature type="binding site" evidence="5">
    <location>
        <position position="334"/>
    </location>
    <ligand>
        <name>Zn(2+)</name>
        <dbReference type="ChEBI" id="CHEBI:29105"/>
    </ligand>
</feature>
<evidence type="ECO:0000256" key="3">
    <source>
        <dbReference type="ARBA" id="ARBA00022723"/>
    </source>
</evidence>
<feature type="compositionally biased region" description="Acidic residues" evidence="6">
    <location>
        <begin position="436"/>
        <end position="445"/>
    </location>
</feature>
<dbReference type="GO" id="GO:0046872">
    <property type="term" value="F:metal ion binding"/>
    <property type="evidence" value="ECO:0007669"/>
    <property type="project" value="UniProtKB-KW"/>
</dbReference>
<dbReference type="GO" id="GO:0006400">
    <property type="term" value="P:tRNA modification"/>
    <property type="evidence" value="ECO:0007669"/>
    <property type="project" value="InterPro"/>
</dbReference>
<dbReference type="HAMAP" id="MF_03043">
    <property type="entry name" value="QTRT2"/>
    <property type="match status" value="1"/>
</dbReference>
<dbReference type="Pfam" id="PF01702">
    <property type="entry name" value="TGT"/>
    <property type="match status" value="1"/>
</dbReference>
<feature type="binding site" evidence="5">
    <location>
        <position position="365"/>
    </location>
    <ligand>
        <name>Zn(2+)</name>
        <dbReference type="ChEBI" id="CHEBI:29105"/>
    </ligand>
</feature>
<feature type="binding site" evidence="5">
    <location>
        <position position="339"/>
    </location>
    <ligand>
        <name>Zn(2+)</name>
        <dbReference type="ChEBI" id="CHEBI:29105"/>
    </ligand>
</feature>
<feature type="binding site" evidence="5">
    <location>
        <position position="336"/>
    </location>
    <ligand>
        <name>Zn(2+)</name>
        <dbReference type="ChEBI" id="CHEBI:29105"/>
    </ligand>
</feature>
<dbReference type="NCBIfam" id="TIGR00449">
    <property type="entry name" value="tgt_general"/>
    <property type="match status" value="1"/>
</dbReference>
<dbReference type="InterPro" id="IPR028592">
    <property type="entry name" value="QTRTD1"/>
</dbReference>
<dbReference type="GO" id="GO:0008479">
    <property type="term" value="F:tRNA-guanosine(34) queuine transglycosylase activity"/>
    <property type="evidence" value="ECO:0007669"/>
    <property type="project" value="UniProtKB-UniRule"/>
</dbReference>
<comment type="function">
    <text evidence="5">Non-catalytic subunit of the queuine tRNA-ribosyltransferase (TGT) that catalyzes the base-exchange of a guanine (G) residue with queuine (Q) at position 34 (anticodon wobble position) in tRNAs with GU(N) anticodons (tRNA-Asp, -Asn, -His and -Tyr), resulting in the hypermodified nucleoside queuosine (7-(((4,5-cis-dihydroxy-2-cyclopenten-1-yl)amino)methyl)-7-deazaguanosine).</text>
</comment>
<evidence type="ECO:0000256" key="5">
    <source>
        <dbReference type="HAMAP-Rule" id="MF_03043"/>
    </source>
</evidence>
<dbReference type="AlphaFoldDB" id="A0AAV9UUI5"/>
<feature type="region of interest" description="Disordered" evidence="6">
    <location>
        <begin position="401"/>
        <end position="452"/>
    </location>
</feature>
<comment type="subunit">
    <text evidence="5">Heterodimer of a catalytic subunit and an accessory subunit.</text>
</comment>
<dbReference type="InterPro" id="IPR050852">
    <property type="entry name" value="Queuine_tRNA-ribosyltrfase"/>
</dbReference>
<evidence type="ECO:0000256" key="6">
    <source>
        <dbReference type="SAM" id="MobiDB-lite"/>
    </source>
</evidence>
<dbReference type="Gene3D" id="3.20.20.105">
    <property type="entry name" value="Queuine tRNA-ribosyltransferase-like"/>
    <property type="match status" value="1"/>
</dbReference>